<evidence type="ECO:0000313" key="1">
    <source>
        <dbReference type="EMBL" id="KOA19215.1"/>
    </source>
</evidence>
<protein>
    <recommendedName>
        <fullName evidence="3">Cysteine-rich CWC</fullName>
    </recommendedName>
</protein>
<comment type="caution">
    <text evidence="1">The sequence shown here is derived from an EMBL/GenBank/DDBJ whole genome shotgun (WGS) entry which is preliminary data.</text>
</comment>
<dbReference type="RefSeq" id="WP_052221835.1">
    <property type="nucleotide sequence ID" value="NZ_LHUR01000027.1"/>
</dbReference>
<organism evidence="1 2">
    <name type="scientific">Clostridium homopropionicum DSM 5847</name>
    <dbReference type="NCBI Taxonomy" id="1121318"/>
    <lineage>
        <taxon>Bacteria</taxon>
        <taxon>Bacillati</taxon>
        <taxon>Bacillota</taxon>
        <taxon>Clostridia</taxon>
        <taxon>Eubacteriales</taxon>
        <taxon>Clostridiaceae</taxon>
        <taxon>Clostridium</taxon>
    </lineage>
</organism>
<dbReference type="Pfam" id="PF14375">
    <property type="entry name" value="Cys_rich_CWC"/>
    <property type="match status" value="1"/>
</dbReference>
<proteinExistence type="predicted"/>
<dbReference type="STRING" id="36844.SAMN04488501_10678"/>
<dbReference type="Proteomes" id="UP000037043">
    <property type="component" value="Unassembled WGS sequence"/>
</dbReference>
<dbReference type="InterPro" id="IPR032720">
    <property type="entry name" value="Cys_rich_CWC"/>
</dbReference>
<name>A0A0L6Z8C7_9CLOT</name>
<evidence type="ECO:0000313" key="2">
    <source>
        <dbReference type="Proteomes" id="UP000037043"/>
    </source>
</evidence>
<keyword evidence="2" id="KW-1185">Reference proteome</keyword>
<accession>A0A0L6Z8C7</accession>
<sequence>MSLKKSESICPICGQDNNCKHGQGGCWCDTVKIQKYVLDLVPEDKRGKACICKSCIEKYQK</sequence>
<dbReference type="AlphaFoldDB" id="A0A0L6Z8C7"/>
<reference evidence="2" key="1">
    <citation type="submission" date="2015-08" db="EMBL/GenBank/DDBJ databases">
        <title>Genome sequence of the strict anaerobe Clostridium homopropionicum LuHBu1 (DSM 5847T).</title>
        <authorList>
            <person name="Poehlein A."/>
            <person name="Beck M."/>
            <person name="Schiel-Bengelsdorf B."/>
            <person name="Bengelsdorf F.R."/>
            <person name="Daniel R."/>
            <person name="Duerre P."/>
        </authorList>
    </citation>
    <scope>NUCLEOTIDE SEQUENCE [LARGE SCALE GENOMIC DNA]</scope>
    <source>
        <strain evidence="2">DSM 5847</strain>
    </source>
</reference>
<gene>
    <name evidence="1" type="ORF">CLHOM_23210</name>
</gene>
<dbReference type="EMBL" id="LHUR01000027">
    <property type="protein sequence ID" value="KOA19215.1"/>
    <property type="molecule type" value="Genomic_DNA"/>
</dbReference>
<evidence type="ECO:0008006" key="3">
    <source>
        <dbReference type="Google" id="ProtNLM"/>
    </source>
</evidence>
<dbReference type="PATRIC" id="fig|1121318.3.peg.2334"/>